<dbReference type="EMBL" id="CAJVQB010065398">
    <property type="protein sequence ID" value="CAG8841282.1"/>
    <property type="molecule type" value="Genomic_DNA"/>
</dbReference>
<feature type="non-terminal residue" evidence="1">
    <location>
        <position position="276"/>
    </location>
</feature>
<dbReference type="Proteomes" id="UP000789901">
    <property type="component" value="Unassembled WGS sequence"/>
</dbReference>
<protein>
    <submittedName>
        <fullName evidence="1">30938_t:CDS:1</fullName>
    </submittedName>
</protein>
<proteinExistence type="predicted"/>
<sequence>MACEKVLDQNYKNIQIVDKELAKMLVAVTLAEICIIKQFLDEYPKLTEKQLRRLQDTDVHVLVNNKAIQMQKKALLDAECRYVDYGIEEGIERSCRKITGNEQSLTVQEDGLMQKEVLLETECGCIDYGIEELLKHSTNEQLIPIKAKHSIENEIELEREIKYTNVSQQGGKAINNSYIEQGDEKGRNIVVLWDLPKSFVSRQVKRMVGRFGKVITAECLVEFSNERCERLIQEAWVLPYGAKLTRVTIGKEHEKSLEEQKRYRAIISKLYKNIAE</sequence>
<comment type="caution">
    <text evidence="1">The sequence shown here is derived from an EMBL/GenBank/DDBJ whole genome shotgun (WGS) entry which is preliminary data.</text>
</comment>
<gene>
    <name evidence="1" type="ORF">GMARGA_LOCUS35344</name>
</gene>
<accession>A0ABN7WWN7</accession>
<organism evidence="1 2">
    <name type="scientific">Gigaspora margarita</name>
    <dbReference type="NCBI Taxonomy" id="4874"/>
    <lineage>
        <taxon>Eukaryota</taxon>
        <taxon>Fungi</taxon>
        <taxon>Fungi incertae sedis</taxon>
        <taxon>Mucoromycota</taxon>
        <taxon>Glomeromycotina</taxon>
        <taxon>Glomeromycetes</taxon>
        <taxon>Diversisporales</taxon>
        <taxon>Gigasporaceae</taxon>
        <taxon>Gigaspora</taxon>
    </lineage>
</organism>
<reference evidence="1 2" key="1">
    <citation type="submission" date="2021-06" db="EMBL/GenBank/DDBJ databases">
        <authorList>
            <person name="Kallberg Y."/>
            <person name="Tangrot J."/>
            <person name="Rosling A."/>
        </authorList>
    </citation>
    <scope>NUCLEOTIDE SEQUENCE [LARGE SCALE GENOMIC DNA]</scope>
    <source>
        <strain evidence="1 2">120-4 pot B 10/14</strain>
    </source>
</reference>
<evidence type="ECO:0000313" key="2">
    <source>
        <dbReference type="Proteomes" id="UP000789901"/>
    </source>
</evidence>
<keyword evidence="2" id="KW-1185">Reference proteome</keyword>
<name>A0ABN7WWN7_GIGMA</name>
<evidence type="ECO:0000313" key="1">
    <source>
        <dbReference type="EMBL" id="CAG8841282.1"/>
    </source>
</evidence>